<protein>
    <recommendedName>
        <fullName evidence="4">Transmembrane protein</fullName>
    </recommendedName>
</protein>
<feature type="transmembrane region" description="Helical" evidence="1">
    <location>
        <begin position="28"/>
        <end position="46"/>
    </location>
</feature>
<evidence type="ECO:0000313" key="2">
    <source>
        <dbReference type="EMBL" id="MBZ6378375.1"/>
    </source>
</evidence>
<feature type="transmembrane region" description="Helical" evidence="1">
    <location>
        <begin position="62"/>
        <end position="82"/>
    </location>
</feature>
<keyword evidence="1" id="KW-1133">Transmembrane helix</keyword>
<keyword evidence="1" id="KW-0812">Transmembrane</keyword>
<dbReference type="EMBL" id="JAGSGB010000002">
    <property type="protein sequence ID" value="MBZ6378375.1"/>
    <property type="molecule type" value="Genomic_DNA"/>
</dbReference>
<gene>
    <name evidence="2" type="ORF">KCN53_06975</name>
</gene>
<sequence>MNTSASAQSSLPAELPSLKPSSSGWQRWAAGALSLVLLSVVCWHLFRGGPEALSENLPTAPAFYLAIFAAYMTQPVFDWLIFRRLWRLPATGLVPLIKKRVANDVLFNYSGEVYFYLWARQRTKLTSAPFGTVKDVSIMSALAGNLVTLALMAIAWPVATGVDLDIPQRPLLLGGSVVVITSLVILGFSRKIFSLPAARLRTVLGFHTVRLLLSTLLMATAWYYAMPTEPVEHWILFGALRLLVGRLPFIPSKDLLFAAAAVVLAHSQSELATVLALSAGMILAINLAFGLILSLTGLFSRSEEA</sequence>
<proteinExistence type="predicted"/>
<organism evidence="2 3">
    <name type="scientific">Pacificimonas aurantium</name>
    <dbReference type="NCBI Taxonomy" id="1250540"/>
    <lineage>
        <taxon>Bacteria</taxon>
        <taxon>Pseudomonadati</taxon>
        <taxon>Pseudomonadota</taxon>
        <taxon>Alphaproteobacteria</taxon>
        <taxon>Sphingomonadales</taxon>
        <taxon>Sphingosinicellaceae</taxon>
        <taxon>Pacificimonas</taxon>
    </lineage>
</organism>
<evidence type="ECO:0000313" key="3">
    <source>
        <dbReference type="Proteomes" id="UP000824621"/>
    </source>
</evidence>
<dbReference type="RefSeq" id="WP_172406267.1">
    <property type="nucleotide sequence ID" value="NZ_JAGSGB010000002.1"/>
</dbReference>
<feature type="transmembrane region" description="Helical" evidence="1">
    <location>
        <begin position="171"/>
        <end position="188"/>
    </location>
</feature>
<feature type="transmembrane region" description="Helical" evidence="1">
    <location>
        <begin position="200"/>
        <end position="225"/>
    </location>
</feature>
<feature type="transmembrane region" description="Helical" evidence="1">
    <location>
        <begin position="271"/>
        <end position="299"/>
    </location>
</feature>
<comment type="caution">
    <text evidence="2">The sequence shown here is derived from an EMBL/GenBank/DDBJ whole genome shotgun (WGS) entry which is preliminary data.</text>
</comment>
<evidence type="ECO:0008006" key="4">
    <source>
        <dbReference type="Google" id="ProtNLM"/>
    </source>
</evidence>
<name>A0ABS7WJ04_9SPHN</name>
<evidence type="ECO:0000256" key="1">
    <source>
        <dbReference type="SAM" id="Phobius"/>
    </source>
</evidence>
<keyword evidence="1" id="KW-0472">Membrane</keyword>
<dbReference type="Proteomes" id="UP000824621">
    <property type="component" value="Unassembled WGS sequence"/>
</dbReference>
<accession>A0ABS7WJ04</accession>
<reference evidence="2 3" key="1">
    <citation type="submission" date="2021-04" db="EMBL/GenBank/DDBJ databases">
        <authorList>
            <person name="Pira H."/>
            <person name="Risdian C."/>
            <person name="Wink J."/>
        </authorList>
    </citation>
    <scope>NUCLEOTIDE SEQUENCE [LARGE SCALE GENOMIC DNA]</scope>
    <source>
        <strain evidence="2 3">DSM 107782</strain>
    </source>
</reference>
<keyword evidence="3" id="KW-1185">Reference proteome</keyword>
<feature type="transmembrane region" description="Helical" evidence="1">
    <location>
        <begin position="136"/>
        <end position="159"/>
    </location>
</feature>